<protein>
    <submittedName>
        <fullName evidence="1">Uncharacterized protein</fullName>
    </submittedName>
</protein>
<reference evidence="1 2" key="1">
    <citation type="submission" date="2021-06" db="EMBL/GenBank/DDBJ databases">
        <authorList>
            <person name="Palmer J.M."/>
        </authorList>
    </citation>
    <scope>NUCLEOTIDE SEQUENCE [LARGE SCALE GENOMIC DNA]</scope>
    <source>
        <strain evidence="1 2">XC_2019</strain>
        <tissue evidence="1">Muscle</tissue>
    </source>
</reference>
<name>A0ABV0R2Q1_9TELE</name>
<proteinExistence type="predicted"/>
<organism evidence="1 2">
    <name type="scientific">Xenoophorus captivus</name>
    <dbReference type="NCBI Taxonomy" id="1517983"/>
    <lineage>
        <taxon>Eukaryota</taxon>
        <taxon>Metazoa</taxon>
        <taxon>Chordata</taxon>
        <taxon>Craniata</taxon>
        <taxon>Vertebrata</taxon>
        <taxon>Euteleostomi</taxon>
        <taxon>Actinopterygii</taxon>
        <taxon>Neopterygii</taxon>
        <taxon>Teleostei</taxon>
        <taxon>Neoteleostei</taxon>
        <taxon>Acanthomorphata</taxon>
        <taxon>Ovalentaria</taxon>
        <taxon>Atherinomorphae</taxon>
        <taxon>Cyprinodontiformes</taxon>
        <taxon>Goodeidae</taxon>
        <taxon>Xenoophorus</taxon>
    </lineage>
</organism>
<sequence length="126" mass="14186">MLRRSNRQLNARCKSSTDTQVKMCFFFVIVHSLLLNKNPVLGRKSQKCSGDLAGTSPPAGAKETMQTLCFLLLFSFTKTNEHAGVSEEQLHQLGDSRRDFGKGREIRIKQRSTNGYLTPRVPDKTI</sequence>
<evidence type="ECO:0000313" key="1">
    <source>
        <dbReference type="EMBL" id="MEQ2202047.1"/>
    </source>
</evidence>
<accession>A0ABV0R2Q1</accession>
<evidence type="ECO:0000313" key="2">
    <source>
        <dbReference type="Proteomes" id="UP001434883"/>
    </source>
</evidence>
<keyword evidence="2" id="KW-1185">Reference proteome</keyword>
<dbReference type="Proteomes" id="UP001434883">
    <property type="component" value="Unassembled WGS sequence"/>
</dbReference>
<gene>
    <name evidence="1" type="ORF">XENOCAPTIV_023035</name>
</gene>
<dbReference type="EMBL" id="JAHRIN010030413">
    <property type="protein sequence ID" value="MEQ2202047.1"/>
    <property type="molecule type" value="Genomic_DNA"/>
</dbReference>
<comment type="caution">
    <text evidence="1">The sequence shown here is derived from an EMBL/GenBank/DDBJ whole genome shotgun (WGS) entry which is preliminary data.</text>
</comment>